<evidence type="ECO:0000313" key="3">
    <source>
        <dbReference type="Proteomes" id="UP001307849"/>
    </source>
</evidence>
<proteinExistence type="predicted"/>
<dbReference type="EMBL" id="JAVHJM010000014">
    <property type="protein sequence ID" value="KAK6498283.1"/>
    <property type="molecule type" value="Genomic_DNA"/>
</dbReference>
<organism evidence="2 3">
    <name type="scientific">Arthrobotrys conoides</name>
    <dbReference type="NCBI Taxonomy" id="74498"/>
    <lineage>
        <taxon>Eukaryota</taxon>
        <taxon>Fungi</taxon>
        <taxon>Dikarya</taxon>
        <taxon>Ascomycota</taxon>
        <taxon>Pezizomycotina</taxon>
        <taxon>Orbiliomycetes</taxon>
        <taxon>Orbiliales</taxon>
        <taxon>Orbiliaceae</taxon>
        <taxon>Arthrobotrys</taxon>
    </lineage>
</organism>
<name>A0AAN8N378_9PEZI</name>
<gene>
    <name evidence="2" type="ORF">TWF506_004522</name>
</gene>
<dbReference type="AlphaFoldDB" id="A0AAN8N378"/>
<comment type="caution">
    <text evidence="2">The sequence shown here is derived from an EMBL/GenBank/DDBJ whole genome shotgun (WGS) entry which is preliminary data.</text>
</comment>
<evidence type="ECO:0000313" key="2">
    <source>
        <dbReference type="EMBL" id="KAK6498283.1"/>
    </source>
</evidence>
<protein>
    <submittedName>
        <fullName evidence="2">Uncharacterized protein</fullName>
    </submittedName>
</protein>
<reference evidence="2 3" key="1">
    <citation type="submission" date="2019-10" db="EMBL/GenBank/DDBJ databases">
        <authorList>
            <person name="Palmer J.M."/>
        </authorList>
    </citation>
    <scope>NUCLEOTIDE SEQUENCE [LARGE SCALE GENOMIC DNA]</scope>
    <source>
        <strain evidence="2 3">TWF506</strain>
    </source>
</reference>
<accession>A0AAN8N378</accession>
<evidence type="ECO:0000256" key="1">
    <source>
        <dbReference type="SAM" id="MobiDB-lite"/>
    </source>
</evidence>
<dbReference type="Proteomes" id="UP001307849">
    <property type="component" value="Unassembled WGS sequence"/>
</dbReference>
<keyword evidence="3" id="KW-1185">Reference proteome</keyword>
<feature type="region of interest" description="Disordered" evidence="1">
    <location>
        <begin position="49"/>
        <end position="90"/>
    </location>
</feature>
<feature type="compositionally biased region" description="Polar residues" evidence="1">
    <location>
        <begin position="71"/>
        <end position="89"/>
    </location>
</feature>
<sequence length="292" mass="33046">MSYQKDEDTTLHPKSEYIFRELMESQLLSPQAGYNLSVKSTGQILFQSSQDLPPCPSKKRHSSLKRGAPSVSETGSPRNASRAGSSCSVGSHRFHRKESCSSVTVSDRSSVKSNGSKTVQFGSGVRNLLTEYYGVRCWLCEQRHRRTDFENYKDRGIVELRELDDLENAIPLCKACHEAMDTSPSQFIMIPSDIQYFINYETADYERRHADARKGIISTRQPPTAESYWRHLQKQGELEGHPIGTGVNRSVRDIGGLYDVYLRVDFLSFDINEEDELQGLYSCSTSQSAMRC</sequence>